<evidence type="ECO:0000259" key="6">
    <source>
        <dbReference type="PROSITE" id="PS50950"/>
    </source>
</evidence>
<sequence length="740" mass="85440">MTEAPTKGLAKYTYFVRCMVSGCPSPRDVKYHSFPKDPKIRGDWIQSCANSESFNPDRSLVCGRHFVYTDYFGCYEGDDLKFPLGIRLKQGIIPHVSIPCQLEDLRLPDPQIEEFNRKRIVEEAIQEYDSVQERAKNGSDIKEAPKPKKRSKFELFISNLSTPNYDCSSEDKSKETSRNKESLLLKKTVKTLRTRVRLLETKVNGLTHTKVFYRKQLRRLQSLKGRREVIYEELGKSLTQSQIRYLIEPRSYQRDYSREEILRGLILRFINPYALRYVRSWSLVCLPSRHTLDVALQKFTFSQGILTDSIIRIRESFDTLKAVNKSLAIISIAEMNIQSCFKFSSKQRKNHESHKTLQIGVVRGLVSDFKEIVFQDFDCELDKKLLFSIIEELEKNTIQVVGINFNIRNHKLFKELNLSQENTIIVNPTDPNRHILIFPDVPNLLKMLRDHLLEEECFFPDASKDKFILLSKQVFKSMITSENEDVKSINKISLRHIRCKGEDRRSTRLASQLLSNTTANALALHLSDTSDPRAIGVSIINNWFDVMNSKCVFNPRCPYSSALGINEEIQLRALNDMEKLIYDLKLMNNSQLPLFQQGILISIMSTKILYQSIVKEDGYVPHIQTFRLNQDFIENIFNRVRVFAGVNTLNPTDAITLVKLIVSEQQHLEDIDILSNDEGIHCDDDEVTDENRINTEEEHNVNIEIVESSSEAAKRELLNTAPISEFDIRIAPGREEVIIN</sequence>
<feature type="domain" description="THAP-type" evidence="6">
    <location>
        <begin position="12"/>
        <end position="97"/>
    </location>
</feature>
<protein>
    <submittedName>
        <fullName evidence="7">Putative LOC100575639 [Acyrthosiphon pisum]</fullName>
    </submittedName>
</protein>
<evidence type="ECO:0000256" key="4">
    <source>
        <dbReference type="ARBA" id="ARBA00023125"/>
    </source>
</evidence>
<dbReference type="GO" id="GO:0003677">
    <property type="term" value="F:DNA binding"/>
    <property type="evidence" value="ECO:0007669"/>
    <property type="project" value="UniProtKB-UniRule"/>
</dbReference>
<keyword evidence="4 5" id="KW-0238">DNA-binding</keyword>
<evidence type="ECO:0000256" key="2">
    <source>
        <dbReference type="ARBA" id="ARBA00022771"/>
    </source>
</evidence>
<dbReference type="Pfam" id="PF21788">
    <property type="entry name" value="TNP-like_GBD"/>
    <property type="match status" value="1"/>
</dbReference>
<dbReference type="OrthoDB" id="6627680at2759"/>
<dbReference type="EMBL" id="HACA01013239">
    <property type="protein sequence ID" value="CDW30600.1"/>
    <property type="molecule type" value="Transcribed_RNA"/>
</dbReference>
<dbReference type="InterPro" id="IPR048366">
    <property type="entry name" value="TNP-like_GBD"/>
</dbReference>
<organism evidence="7">
    <name type="scientific">Lepeophtheirus salmonis</name>
    <name type="common">Salmon louse</name>
    <name type="synonym">Caligus salmonis</name>
    <dbReference type="NCBI Taxonomy" id="72036"/>
    <lineage>
        <taxon>Eukaryota</taxon>
        <taxon>Metazoa</taxon>
        <taxon>Ecdysozoa</taxon>
        <taxon>Arthropoda</taxon>
        <taxon>Crustacea</taxon>
        <taxon>Multicrustacea</taxon>
        <taxon>Hexanauplia</taxon>
        <taxon>Copepoda</taxon>
        <taxon>Siphonostomatoida</taxon>
        <taxon>Caligidae</taxon>
        <taxon>Lepeophtheirus</taxon>
    </lineage>
</organism>
<keyword evidence="3" id="KW-0862">Zinc</keyword>
<dbReference type="SMART" id="SM00980">
    <property type="entry name" value="THAP"/>
    <property type="match status" value="1"/>
</dbReference>
<evidence type="ECO:0000313" key="7">
    <source>
        <dbReference type="EMBL" id="CDW30600.1"/>
    </source>
</evidence>
<keyword evidence="2 5" id="KW-0863">Zinc-finger</keyword>
<accession>A0A0K2TXN1</accession>
<proteinExistence type="predicted"/>
<dbReference type="GO" id="GO:0008270">
    <property type="term" value="F:zinc ion binding"/>
    <property type="evidence" value="ECO:0007669"/>
    <property type="project" value="UniProtKB-KW"/>
</dbReference>
<keyword evidence="1" id="KW-0479">Metal-binding</keyword>
<reference evidence="7" key="1">
    <citation type="submission" date="2014-05" db="EMBL/GenBank/DDBJ databases">
        <authorList>
            <person name="Chronopoulou M."/>
        </authorList>
    </citation>
    <scope>NUCLEOTIDE SEQUENCE</scope>
    <source>
        <tissue evidence="7">Whole organism</tissue>
    </source>
</reference>
<name>A0A0K2TXN1_LEPSM</name>
<dbReference type="PROSITE" id="PS50950">
    <property type="entry name" value="ZF_THAP"/>
    <property type="match status" value="1"/>
</dbReference>
<evidence type="ECO:0000256" key="3">
    <source>
        <dbReference type="ARBA" id="ARBA00022833"/>
    </source>
</evidence>
<dbReference type="SUPFAM" id="SSF57716">
    <property type="entry name" value="Glucocorticoid receptor-like (DNA-binding domain)"/>
    <property type="match status" value="1"/>
</dbReference>
<evidence type="ECO:0000256" key="1">
    <source>
        <dbReference type="ARBA" id="ARBA00022723"/>
    </source>
</evidence>
<dbReference type="AlphaFoldDB" id="A0A0K2TXN1"/>
<evidence type="ECO:0000256" key="5">
    <source>
        <dbReference type="PROSITE-ProRule" id="PRU00309"/>
    </source>
</evidence>
<dbReference type="Pfam" id="PF05485">
    <property type="entry name" value="THAP"/>
    <property type="match status" value="1"/>
</dbReference>
<dbReference type="InterPro" id="IPR006612">
    <property type="entry name" value="THAP_Znf"/>
</dbReference>